<evidence type="ECO:0000256" key="4">
    <source>
        <dbReference type="ARBA" id="ARBA00022679"/>
    </source>
</evidence>
<dbReference type="SUPFAM" id="SSF53448">
    <property type="entry name" value="Nucleotide-diphospho-sugar transferases"/>
    <property type="match status" value="1"/>
</dbReference>
<dbReference type="HAMAP" id="MF_00108">
    <property type="entry name" value="IspD"/>
    <property type="match status" value="1"/>
</dbReference>
<dbReference type="PROSITE" id="PS01295">
    <property type="entry name" value="ISPD"/>
    <property type="match status" value="1"/>
</dbReference>
<dbReference type="Gene3D" id="3.90.550.10">
    <property type="entry name" value="Spore Coat Polysaccharide Biosynthesis Protein SpsA, Chain A"/>
    <property type="match status" value="1"/>
</dbReference>
<dbReference type="GO" id="GO:0019288">
    <property type="term" value="P:isopentenyl diphosphate biosynthetic process, methylerythritol 4-phosphate pathway"/>
    <property type="evidence" value="ECO:0007669"/>
    <property type="project" value="UniProtKB-UniRule"/>
</dbReference>
<dbReference type="AlphaFoldDB" id="A0A402A355"/>
<dbReference type="NCBIfam" id="TIGR00453">
    <property type="entry name" value="ispD"/>
    <property type="match status" value="1"/>
</dbReference>
<dbReference type="EMBL" id="BIFR01000001">
    <property type="protein sequence ID" value="GCE13466.1"/>
    <property type="molecule type" value="Genomic_DNA"/>
</dbReference>
<feature type="site" description="Transition state stabilizer" evidence="7">
    <location>
        <position position="27"/>
    </location>
</feature>
<dbReference type="CDD" id="cd02516">
    <property type="entry name" value="CDP-ME_synthetase"/>
    <property type="match status" value="1"/>
</dbReference>
<dbReference type="FunFam" id="3.90.550.10:FF:000003">
    <property type="entry name" value="2-C-methyl-D-erythritol 4-phosphate cytidylyltransferase"/>
    <property type="match status" value="1"/>
</dbReference>
<dbReference type="InterPro" id="IPR029044">
    <property type="entry name" value="Nucleotide-diphossugar_trans"/>
</dbReference>
<dbReference type="PANTHER" id="PTHR32125">
    <property type="entry name" value="2-C-METHYL-D-ERYTHRITOL 4-PHOSPHATE CYTIDYLYLTRANSFERASE, CHLOROPLASTIC"/>
    <property type="match status" value="1"/>
</dbReference>
<dbReference type="OrthoDB" id="9806837at2"/>
<organism evidence="8 9">
    <name type="scientific">Tengunoibacter tsumagoiensis</name>
    <dbReference type="NCBI Taxonomy" id="2014871"/>
    <lineage>
        <taxon>Bacteria</taxon>
        <taxon>Bacillati</taxon>
        <taxon>Chloroflexota</taxon>
        <taxon>Ktedonobacteria</taxon>
        <taxon>Ktedonobacterales</taxon>
        <taxon>Dictyobacteraceae</taxon>
        <taxon>Tengunoibacter</taxon>
    </lineage>
</organism>
<name>A0A402A355_9CHLR</name>
<dbReference type="Pfam" id="PF01128">
    <property type="entry name" value="IspD"/>
    <property type="match status" value="1"/>
</dbReference>
<dbReference type="Proteomes" id="UP000287352">
    <property type="component" value="Unassembled WGS sequence"/>
</dbReference>
<reference evidence="9" key="1">
    <citation type="submission" date="2018-12" db="EMBL/GenBank/DDBJ databases">
        <title>Tengunoibacter tsumagoiensis gen. nov., sp. nov., Dictyobacter kobayashii sp. nov., D. alpinus sp. nov., and D. joshuensis sp. nov. and description of Dictyobacteraceae fam. nov. within the order Ktedonobacterales isolated from Tengu-no-mugimeshi.</title>
        <authorList>
            <person name="Wang C.M."/>
            <person name="Zheng Y."/>
            <person name="Sakai Y."/>
            <person name="Toyoda A."/>
            <person name="Minakuchi Y."/>
            <person name="Abe K."/>
            <person name="Yokota A."/>
            <person name="Yabe S."/>
        </authorList>
    </citation>
    <scope>NUCLEOTIDE SEQUENCE [LARGE SCALE GENOMIC DNA]</scope>
    <source>
        <strain evidence="9">Uno3</strain>
    </source>
</reference>
<keyword evidence="5 7" id="KW-0548">Nucleotidyltransferase</keyword>
<evidence type="ECO:0000256" key="2">
    <source>
        <dbReference type="ARBA" id="ARBA00004787"/>
    </source>
</evidence>
<keyword evidence="9" id="KW-1185">Reference proteome</keyword>
<dbReference type="InterPro" id="IPR018294">
    <property type="entry name" value="ISPD_synthase_CS"/>
</dbReference>
<keyword evidence="6 7" id="KW-0414">Isoprene biosynthesis</keyword>
<dbReference type="InterPro" id="IPR050088">
    <property type="entry name" value="IspD/TarI_cytidylyltransf_bact"/>
</dbReference>
<comment type="similarity">
    <text evidence="3 7">Belongs to the IspD/TarI cytidylyltransferase family. IspD subfamily.</text>
</comment>
<sequence length="232" mass="25057">MSSSIHETSAVVIVAAGSSRRMQGRDKLWTPLAGRITLARTIDVFESSPLVKTIVVVTNAERIAETQALCSQERWSKILAVVPGGARRQDSVCQGLDALAQQAPGCRWVMIHDAARPFVTPEILERGLASAQASLAAVAAVPVKDTIKVVQAGQIISTPDRSQLWAIQTPQVFSFELIHQVHHLPLAQEDATDDATLIERAGQPVAVFPGSYTNIKITTQEDLFFAEALLKG</sequence>
<evidence type="ECO:0000313" key="9">
    <source>
        <dbReference type="Proteomes" id="UP000287352"/>
    </source>
</evidence>
<dbReference type="GO" id="GO:0050518">
    <property type="term" value="F:2-C-methyl-D-erythritol 4-phosphate cytidylyltransferase activity"/>
    <property type="evidence" value="ECO:0007669"/>
    <property type="project" value="UniProtKB-UniRule"/>
</dbReference>
<evidence type="ECO:0000256" key="3">
    <source>
        <dbReference type="ARBA" id="ARBA00009789"/>
    </source>
</evidence>
<dbReference type="InterPro" id="IPR034683">
    <property type="entry name" value="IspD/TarI"/>
</dbReference>
<accession>A0A402A355</accession>
<evidence type="ECO:0000256" key="7">
    <source>
        <dbReference type="HAMAP-Rule" id="MF_00108"/>
    </source>
</evidence>
<comment type="function">
    <text evidence="7">Catalyzes the formation of 4-diphosphocytidyl-2-C-methyl-D-erythritol from CTP and 2-C-methyl-D-erythritol 4-phosphate (MEP).</text>
</comment>
<dbReference type="InterPro" id="IPR001228">
    <property type="entry name" value="IspD"/>
</dbReference>
<comment type="caution">
    <text evidence="8">The sequence shown here is derived from an EMBL/GenBank/DDBJ whole genome shotgun (WGS) entry which is preliminary data.</text>
</comment>
<comment type="catalytic activity">
    <reaction evidence="1 7">
        <text>2-C-methyl-D-erythritol 4-phosphate + CTP + H(+) = 4-CDP-2-C-methyl-D-erythritol + diphosphate</text>
        <dbReference type="Rhea" id="RHEA:13429"/>
        <dbReference type="ChEBI" id="CHEBI:15378"/>
        <dbReference type="ChEBI" id="CHEBI:33019"/>
        <dbReference type="ChEBI" id="CHEBI:37563"/>
        <dbReference type="ChEBI" id="CHEBI:57823"/>
        <dbReference type="ChEBI" id="CHEBI:58262"/>
        <dbReference type="EC" id="2.7.7.60"/>
    </reaction>
</comment>
<feature type="site" description="Positions MEP for the nucleophilic attack" evidence="7">
    <location>
        <position position="216"/>
    </location>
</feature>
<dbReference type="PANTHER" id="PTHR32125:SF4">
    <property type="entry name" value="2-C-METHYL-D-ERYTHRITOL 4-PHOSPHATE CYTIDYLYLTRANSFERASE, CHLOROPLASTIC"/>
    <property type="match status" value="1"/>
</dbReference>
<evidence type="ECO:0000313" key="8">
    <source>
        <dbReference type="EMBL" id="GCE13466.1"/>
    </source>
</evidence>
<dbReference type="EC" id="2.7.7.60" evidence="7"/>
<feature type="site" description="Positions MEP for the nucleophilic attack" evidence="7">
    <location>
        <position position="161"/>
    </location>
</feature>
<dbReference type="UniPathway" id="UPA00056">
    <property type="reaction ID" value="UER00093"/>
</dbReference>
<gene>
    <name evidence="7 8" type="primary">ispD</name>
    <name evidence="8" type="ORF">KTT_33250</name>
</gene>
<protein>
    <recommendedName>
        <fullName evidence="7">2-C-methyl-D-erythritol 4-phosphate cytidylyltransferase</fullName>
        <ecNumber evidence="7">2.7.7.60</ecNumber>
    </recommendedName>
    <alternativeName>
        <fullName evidence="7">4-diphosphocytidyl-2C-methyl-D-erythritol synthase</fullName>
    </alternativeName>
    <alternativeName>
        <fullName evidence="7">MEP cytidylyltransferase</fullName>
        <shortName evidence="7">MCT</shortName>
    </alternativeName>
</protein>
<evidence type="ECO:0000256" key="6">
    <source>
        <dbReference type="ARBA" id="ARBA00023229"/>
    </source>
</evidence>
<feature type="site" description="Transition state stabilizer" evidence="7">
    <location>
        <position position="21"/>
    </location>
</feature>
<evidence type="ECO:0000256" key="1">
    <source>
        <dbReference type="ARBA" id="ARBA00001282"/>
    </source>
</evidence>
<evidence type="ECO:0000256" key="5">
    <source>
        <dbReference type="ARBA" id="ARBA00022695"/>
    </source>
</evidence>
<keyword evidence="4 7" id="KW-0808">Transferase</keyword>
<comment type="pathway">
    <text evidence="2 7">Isoprenoid biosynthesis; isopentenyl diphosphate biosynthesis via DXP pathway; isopentenyl diphosphate from 1-deoxy-D-xylulose 5-phosphate: step 2/6.</text>
</comment>
<dbReference type="RefSeq" id="WP_126580988.1">
    <property type="nucleotide sequence ID" value="NZ_BIFR01000001.1"/>
</dbReference>
<proteinExistence type="inferred from homology"/>